<dbReference type="Pfam" id="PF00691">
    <property type="entry name" value="OmpA"/>
    <property type="match status" value="1"/>
</dbReference>
<keyword evidence="9" id="KW-1185">Reference proteome</keyword>
<dbReference type="InterPro" id="IPR011990">
    <property type="entry name" value="TPR-like_helical_dom_sf"/>
</dbReference>
<evidence type="ECO:0000256" key="4">
    <source>
        <dbReference type="PROSITE-ProRule" id="PRU00339"/>
    </source>
</evidence>
<organism evidence="8 9">
    <name type="scientific">Flectobacillus roseus</name>
    <dbReference type="NCBI Taxonomy" id="502259"/>
    <lineage>
        <taxon>Bacteria</taxon>
        <taxon>Pseudomonadati</taxon>
        <taxon>Bacteroidota</taxon>
        <taxon>Cytophagia</taxon>
        <taxon>Cytophagales</taxon>
        <taxon>Flectobacillaceae</taxon>
        <taxon>Flectobacillus</taxon>
    </lineage>
</organism>
<comment type="caution">
    <text evidence="8">The sequence shown here is derived from an EMBL/GenBank/DDBJ whole genome shotgun (WGS) entry which is preliminary data.</text>
</comment>
<evidence type="ECO:0000256" key="5">
    <source>
        <dbReference type="PROSITE-ProRule" id="PRU00473"/>
    </source>
</evidence>
<dbReference type="InterPro" id="IPR036737">
    <property type="entry name" value="OmpA-like_sf"/>
</dbReference>
<dbReference type="CDD" id="cd07185">
    <property type="entry name" value="OmpA_C-like"/>
    <property type="match status" value="1"/>
</dbReference>
<evidence type="ECO:0000313" key="9">
    <source>
        <dbReference type="Proteomes" id="UP001236507"/>
    </source>
</evidence>
<dbReference type="SUPFAM" id="SSF103088">
    <property type="entry name" value="OmpA-like"/>
    <property type="match status" value="1"/>
</dbReference>
<dbReference type="InterPro" id="IPR011659">
    <property type="entry name" value="WD40"/>
</dbReference>
<gene>
    <name evidence="8" type="ORF">QM524_05590</name>
</gene>
<dbReference type="PRINTS" id="PR01021">
    <property type="entry name" value="OMPADOMAIN"/>
</dbReference>
<evidence type="ECO:0000256" key="2">
    <source>
        <dbReference type="ARBA" id="ARBA00023136"/>
    </source>
</evidence>
<accession>A0ABT6Y543</accession>
<dbReference type="InterPro" id="IPR006665">
    <property type="entry name" value="OmpA-like"/>
</dbReference>
<proteinExistence type="predicted"/>
<sequence length="641" mass="71961">MNTFRFWTLLGCFLGFITSEVFAQQNLSTTNKKAINAYQDGLQALQERKIDEAFQQFEEAVERDNLFAEAYYQLGRLYEQNRQFGNAILNYEKSYNSNQEAGVANSALQFLGNLYMRKGEYQKAKAYLELLLPRIPAANNLTIQRIKRSIANAEFALRAVEQPLDIKPIALPNTINAFDTQYFPTLTADRETLIFTAQNYSNRDENLYVSKWKDQQWQQAQSLSELINTSQNEGTASVAADGRTLVFTACGGRNSLGSCDLFVSYREGNDWSKPVNMGQAVNSGEWDSQPSLSADGRTLYFVSDRRGSIGKRDIWVSKQDSTGQWQKAQNVGNIINTTEDDLSPFIHANGQTLFFSSEGHAGMGGLDLFMSQKQGINWSVPQNLGYPINTQDDQVALFITADGQKGYYSLEQDTGERYKKSKLVEITLPGSLQAKIQATTYLKGIVTDAKTQQKLSAELELVALNSSQPVGKFLSDAQTGQYISVLNTSGEYALFVNKQGYFFKSLHFDFSQTHALDKVLNISLEPIQKDAKEILNNIFFATNQWDLQPQSTTELDKLVVLLKSNPTLSVEISGHTDDVGKDADNLILSQKRAKEVMNYLINKGIPSNKIKAEGYGETKPFVPNTSDENRKLNRRIEVKFL</sequence>
<evidence type="ECO:0000256" key="6">
    <source>
        <dbReference type="SAM" id="SignalP"/>
    </source>
</evidence>
<keyword evidence="3" id="KW-0998">Cell outer membrane</keyword>
<evidence type="ECO:0000256" key="1">
    <source>
        <dbReference type="ARBA" id="ARBA00004442"/>
    </source>
</evidence>
<dbReference type="SUPFAM" id="SSF82171">
    <property type="entry name" value="DPP6 N-terminal domain-like"/>
    <property type="match status" value="1"/>
</dbReference>
<keyword evidence="2 5" id="KW-0472">Membrane</keyword>
<dbReference type="Pfam" id="PF07676">
    <property type="entry name" value="PD40"/>
    <property type="match status" value="3"/>
</dbReference>
<dbReference type="InterPro" id="IPR050330">
    <property type="entry name" value="Bact_OuterMem_StrucFunc"/>
</dbReference>
<feature type="repeat" description="TPR" evidence="4">
    <location>
        <begin position="68"/>
        <end position="101"/>
    </location>
</feature>
<dbReference type="PANTHER" id="PTHR30329:SF21">
    <property type="entry name" value="LIPOPROTEIN YIAD-RELATED"/>
    <property type="match status" value="1"/>
</dbReference>
<dbReference type="PROSITE" id="PS50005">
    <property type="entry name" value="TPR"/>
    <property type="match status" value="1"/>
</dbReference>
<dbReference type="InterPro" id="IPR006664">
    <property type="entry name" value="OMP_bac"/>
</dbReference>
<protein>
    <submittedName>
        <fullName evidence="8">OmpA family protein</fullName>
    </submittedName>
</protein>
<comment type="subcellular location">
    <subcellularLocation>
        <location evidence="1">Cell outer membrane</location>
    </subcellularLocation>
</comment>
<dbReference type="InterPro" id="IPR006690">
    <property type="entry name" value="OMPA-like_CS"/>
</dbReference>
<dbReference type="PROSITE" id="PS51123">
    <property type="entry name" value="OMPA_2"/>
    <property type="match status" value="1"/>
</dbReference>
<dbReference type="PROSITE" id="PS01068">
    <property type="entry name" value="OMPA_1"/>
    <property type="match status" value="1"/>
</dbReference>
<keyword evidence="6" id="KW-0732">Signal</keyword>
<feature type="signal peptide" evidence="6">
    <location>
        <begin position="1"/>
        <end position="23"/>
    </location>
</feature>
<evidence type="ECO:0000256" key="3">
    <source>
        <dbReference type="ARBA" id="ARBA00023237"/>
    </source>
</evidence>
<reference evidence="8 9" key="1">
    <citation type="submission" date="2023-05" db="EMBL/GenBank/DDBJ databases">
        <title>Novel species of genus Flectobacillus isolated from stream in China.</title>
        <authorList>
            <person name="Lu H."/>
        </authorList>
    </citation>
    <scope>NUCLEOTIDE SEQUENCE [LARGE SCALE GENOMIC DNA]</scope>
    <source>
        <strain evidence="8 9">KCTC 42575</strain>
    </source>
</reference>
<keyword evidence="4" id="KW-0802">TPR repeat</keyword>
<dbReference type="EMBL" id="JASHIF010000004">
    <property type="protein sequence ID" value="MDI9858670.1"/>
    <property type="molecule type" value="Genomic_DNA"/>
</dbReference>
<dbReference type="RefSeq" id="WP_283343822.1">
    <property type="nucleotide sequence ID" value="NZ_JASHIF010000004.1"/>
</dbReference>
<dbReference type="Proteomes" id="UP001236507">
    <property type="component" value="Unassembled WGS sequence"/>
</dbReference>
<feature type="chain" id="PRO_5046508685" evidence="6">
    <location>
        <begin position="24"/>
        <end position="641"/>
    </location>
</feature>
<name>A0ABT6Y543_9BACT</name>
<dbReference type="Gene3D" id="3.30.1330.60">
    <property type="entry name" value="OmpA-like domain"/>
    <property type="match status" value="1"/>
</dbReference>
<dbReference type="Pfam" id="PF13181">
    <property type="entry name" value="TPR_8"/>
    <property type="match status" value="2"/>
</dbReference>
<dbReference type="SUPFAM" id="SSF48452">
    <property type="entry name" value="TPR-like"/>
    <property type="match status" value="1"/>
</dbReference>
<dbReference type="Gene3D" id="2.120.10.30">
    <property type="entry name" value="TolB, C-terminal domain"/>
    <property type="match status" value="1"/>
</dbReference>
<evidence type="ECO:0000259" key="7">
    <source>
        <dbReference type="PROSITE" id="PS51123"/>
    </source>
</evidence>
<dbReference type="InterPro" id="IPR011042">
    <property type="entry name" value="6-blade_b-propeller_TolB-like"/>
</dbReference>
<dbReference type="PANTHER" id="PTHR30329">
    <property type="entry name" value="STATOR ELEMENT OF FLAGELLAR MOTOR COMPLEX"/>
    <property type="match status" value="1"/>
</dbReference>
<dbReference type="InterPro" id="IPR019734">
    <property type="entry name" value="TPR_rpt"/>
</dbReference>
<evidence type="ECO:0000313" key="8">
    <source>
        <dbReference type="EMBL" id="MDI9858670.1"/>
    </source>
</evidence>
<dbReference type="SMART" id="SM00028">
    <property type="entry name" value="TPR"/>
    <property type="match status" value="2"/>
</dbReference>
<feature type="domain" description="OmpA-like" evidence="7">
    <location>
        <begin position="527"/>
        <end position="641"/>
    </location>
</feature>
<dbReference type="Gene3D" id="1.25.40.10">
    <property type="entry name" value="Tetratricopeptide repeat domain"/>
    <property type="match status" value="1"/>
</dbReference>